<evidence type="ECO:0000256" key="12">
    <source>
        <dbReference type="ARBA" id="ARBA00022842"/>
    </source>
</evidence>
<keyword evidence="12" id="KW-0460">Magnesium</keyword>
<dbReference type="Pfam" id="PF17956">
    <property type="entry name" value="NAPRTase_C"/>
    <property type="match status" value="1"/>
</dbReference>
<accession>A0A4W3GKX0</accession>
<evidence type="ECO:0000256" key="5">
    <source>
        <dbReference type="ARBA" id="ARBA00013236"/>
    </source>
</evidence>
<dbReference type="InterPro" id="IPR036068">
    <property type="entry name" value="Nicotinate_pribotase-like_C"/>
</dbReference>
<evidence type="ECO:0000256" key="9">
    <source>
        <dbReference type="ARBA" id="ARBA00022642"/>
    </source>
</evidence>
<evidence type="ECO:0000256" key="4">
    <source>
        <dbReference type="ARBA" id="ARBA00010897"/>
    </source>
</evidence>
<comment type="cofactor">
    <cofactor evidence="1">
        <name>Mn(2+)</name>
        <dbReference type="ChEBI" id="CHEBI:29035"/>
    </cofactor>
</comment>
<evidence type="ECO:0000256" key="17">
    <source>
        <dbReference type="SAM" id="MobiDB-lite"/>
    </source>
</evidence>
<comment type="function">
    <text evidence="14">Catalyzes the first step in the biosynthesis of NAD from nicotinic acid, the ATP-dependent synthesis of beta-nicotinate D-ribonucleotide from nicotinate and 5-phospho-D-ribose 1-phosphate. Helps prevent cellular oxidative stress via its role in NAD biosynthesis.</text>
</comment>
<dbReference type="InterPro" id="IPR041619">
    <property type="entry name" value="NAPRTase_C"/>
</dbReference>
<dbReference type="InterPro" id="IPR007229">
    <property type="entry name" value="Nic_PRibTrfase-Fam"/>
</dbReference>
<dbReference type="PANTHER" id="PTHR11098">
    <property type="entry name" value="NICOTINATE PHOSPHORIBOSYLTRANSFERASE"/>
    <property type="match status" value="1"/>
</dbReference>
<evidence type="ECO:0000313" key="21">
    <source>
        <dbReference type="Proteomes" id="UP000314986"/>
    </source>
</evidence>
<dbReference type="PANTHER" id="PTHR11098:SF1">
    <property type="entry name" value="NICOTINATE PHOSPHORIBOSYLTRANSFERASE"/>
    <property type="match status" value="1"/>
</dbReference>
<keyword evidence="21" id="KW-1185">Reference proteome</keyword>
<evidence type="ECO:0000256" key="11">
    <source>
        <dbReference type="ARBA" id="ARBA00022723"/>
    </source>
</evidence>
<evidence type="ECO:0000256" key="7">
    <source>
        <dbReference type="ARBA" id="ARBA00022553"/>
    </source>
</evidence>
<dbReference type="GO" id="GO:0016740">
    <property type="term" value="F:transferase activity"/>
    <property type="evidence" value="ECO:0007669"/>
    <property type="project" value="UniProtKB-KW"/>
</dbReference>
<dbReference type="GO" id="GO:0004516">
    <property type="term" value="F:nicotinate phosphoribosyltransferase activity"/>
    <property type="evidence" value="ECO:0007669"/>
    <property type="project" value="UniProtKB-UniRule"/>
</dbReference>
<dbReference type="GO" id="GO:0005829">
    <property type="term" value="C:cytosol"/>
    <property type="evidence" value="ECO:0007669"/>
    <property type="project" value="TreeGrafter"/>
</dbReference>
<dbReference type="FunFam" id="3.20.20.70:FF:000155">
    <property type="entry name" value="Nicotinate phosphoribosyltransferase"/>
    <property type="match status" value="1"/>
</dbReference>
<keyword evidence="11" id="KW-0479">Metal-binding</keyword>
<dbReference type="GO" id="GO:0046872">
    <property type="term" value="F:metal ion binding"/>
    <property type="evidence" value="ECO:0007669"/>
    <property type="project" value="UniProtKB-KW"/>
</dbReference>
<name>A0A4W3GKX0_CALMI</name>
<evidence type="ECO:0000259" key="19">
    <source>
        <dbReference type="Pfam" id="PF17956"/>
    </source>
</evidence>
<dbReference type="GO" id="GO:0034355">
    <property type="term" value="P:NAD+ biosynthetic process via the salvage pathway"/>
    <property type="evidence" value="ECO:0007669"/>
    <property type="project" value="TreeGrafter"/>
</dbReference>
<evidence type="ECO:0000256" key="8">
    <source>
        <dbReference type="ARBA" id="ARBA00022598"/>
    </source>
</evidence>
<comment type="cofactor">
    <cofactor evidence="2">
        <name>Mg(2+)</name>
        <dbReference type="ChEBI" id="CHEBI:18420"/>
    </cofactor>
</comment>
<dbReference type="SUPFAM" id="SSF51690">
    <property type="entry name" value="Nicotinate/Quinolinate PRTase C-terminal domain-like"/>
    <property type="match status" value="1"/>
</dbReference>
<comment type="PTM">
    <text evidence="16">Transiently phosphorylated on a His residue during the reaction cycle. Phosphorylation strongly increases the affinity for substrates and increases the rate of nicotinate D-ribonucleotide production. Dephosphorylation regenerates the low-affinity form of the enzyme, leading to product release.</text>
</comment>
<feature type="domain" description="Nicotinate phosphoribosyltransferase C-terminal" evidence="19">
    <location>
        <begin position="425"/>
        <end position="525"/>
    </location>
</feature>
<keyword evidence="9 16" id="KW-0662">Pyridine nucleotide biosynthesis</keyword>
<dbReference type="Gene3D" id="3.20.140.10">
    <property type="entry name" value="nicotinate phosphoribosyltransferase"/>
    <property type="match status" value="2"/>
</dbReference>
<dbReference type="Proteomes" id="UP000314986">
    <property type="component" value="Unassembled WGS sequence"/>
</dbReference>
<proteinExistence type="inferred from homology"/>
<comment type="catalytic activity">
    <reaction evidence="15 16">
        <text>5-phospho-alpha-D-ribose 1-diphosphate + nicotinate + ATP + H2O = nicotinate beta-D-ribonucleotide + ADP + phosphate + diphosphate</text>
        <dbReference type="Rhea" id="RHEA:36163"/>
        <dbReference type="ChEBI" id="CHEBI:15377"/>
        <dbReference type="ChEBI" id="CHEBI:30616"/>
        <dbReference type="ChEBI" id="CHEBI:32544"/>
        <dbReference type="ChEBI" id="CHEBI:33019"/>
        <dbReference type="ChEBI" id="CHEBI:43474"/>
        <dbReference type="ChEBI" id="CHEBI:57502"/>
        <dbReference type="ChEBI" id="CHEBI:58017"/>
        <dbReference type="ChEBI" id="CHEBI:456216"/>
        <dbReference type="EC" id="6.3.4.21"/>
    </reaction>
</comment>
<dbReference type="InterPro" id="IPR006405">
    <property type="entry name" value="Nic_PRibTrfase_pncB"/>
</dbReference>
<dbReference type="EC" id="6.3.4.21" evidence="5 16"/>
<comment type="similarity">
    <text evidence="4 16">Belongs to the NAPRTase family.</text>
</comment>
<organism evidence="20 21">
    <name type="scientific">Callorhinchus milii</name>
    <name type="common">Ghost shark</name>
    <dbReference type="NCBI Taxonomy" id="7868"/>
    <lineage>
        <taxon>Eukaryota</taxon>
        <taxon>Metazoa</taxon>
        <taxon>Chordata</taxon>
        <taxon>Craniata</taxon>
        <taxon>Vertebrata</taxon>
        <taxon>Chondrichthyes</taxon>
        <taxon>Holocephali</taxon>
        <taxon>Chimaeriformes</taxon>
        <taxon>Callorhinchidae</taxon>
        <taxon>Callorhinchus</taxon>
    </lineage>
</organism>
<dbReference type="OMA" id="VYFPGSP"/>
<keyword evidence="10 16" id="KW-0808">Transferase</keyword>
<keyword evidence="7" id="KW-0597">Phosphoprotein</keyword>
<reference evidence="20" key="5">
    <citation type="submission" date="2025-09" db="UniProtKB">
        <authorList>
            <consortium name="Ensembl"/>
        </authorList>
    </citation>
    <scope>IDENTIFICATION</scope>
</reference>
<dbReference type="GeneTree" id="ENSGT00940000153456"/>
<feature type="compositionally biased region" description="Pro residues" evidence="17">
    <location>
        <begin position="525"/>
        <end position="537"/>
    </location>
</feature>
<dbReference type="NCBIfam" id="TIGR01513">
    <property type="entry name" value="NAPRTase_put"/>
    <property type="match status" value="1"/>
</dbReference>
<evidence type="ECO:0000256" key="3">
    <source>
        <dbReference type="ARBA" id="ARBA00004952"/>
    </source>
</evidence>
<evidence type="ECO:0000256" key="14">
    <source>
        <dbReference type="ARBA" id="ARBA00023426"/>
    </source>
</evidence>
<dbReference type="InterPro" id="IPR040727">
    <property type="entry name" value="NAPRTase_N"/>
</dbReference>
<dbReference type="InterPro" id="IPR013785">
    <property type="entry name" value="Aldolase_TIM"/>
</dbReference>
<evidence type="ECO:0000256" key="6">
    <source>
        <dbReference type="ARBA" id="ARBA00021569"/>
    </source>
</evidence>
<reference evidence="21" key="3">
    <citation type="journal article" date="2014" name="Nature">
        <title>Elephant shark genome provides unique insights into gnathostome evolution.</title>
        <authorList>
            <consortium name="International Elephant Shark Genome Sequencing Consortium"/>
            <person name="Venkatesh B."/>
            <person name="Lee A.P."/>
            <person name="Ravi V."/>
            <person name="Maurya A.K."/>
            <person name="Lian M.M."/>
            <person name="Swann J.B."/>
            <person name="Ohta Y."/>
            <person name="Flajnik M.F."/>
            <person name="Sutoh Y."/>
            <person name="Kasahara M."/>
            <person name="Hoon S."/>
            <person name="Gangu V."/>
            <person name="Roy S.W."/>
            <person name="Irimia M."/>
            <person name="Korzh V."/>
            <person name="Kondrychyn I."/>
            <person name="Lim Z.W."/>
            <person name="Tay B.H."/>
            <person name="Tohari S."/>
            <person name="Kong K.W."/>
            <person name="Ho S."/>
            <person name="Lorente-Galdos B."/>
            <person name="Quilez J."/>
            <person name="Marques-Bonet T."/>
            <person name="Raney B.J."/>
            <person name="Ingham P.W."/>
            <person name="Tay A."/>
            <person name="Hillier L.W."/>
            <person name="Minx P."/>
            <person name="Boehm T."/>
            <person name="Wilson R.K."/>
            <person name="Brenner S."/>
            <person name="Warren W.C."/>
        </authorList>
    </citation>
    <scope>NUCLEOTIDE SEQUENCE [LARGE SCALE GENOMIC DNA]</scope>
</reference>
<comment type="pathway">
    <text evidence="3 16">Cofactor biosynthesis; NAD(+) biosynthesis; nicotinate D-ribonucleotide from nicotinate: step 1/1.</text>
</comment>
<keyword evidence="8 16" id="KW-0436">Ligase</keyword>
<evidence type="ECO:0000256" key="13">
    <source>
        <dbReference type="ARBA" id="ARBA00023211"/>
    </source>
</evidence>
<reference evidence="20" key="4">
    <citation type="submission" date="2025-08" db="UniProtKB">
        <authorList>
            <consortium name="Ensembl"/>
        </authorList>
    </citation>
    <scope>IDENTIFICATION</scope>
</reference>
<dbReference type="Gene3D" id="3.20.20.70">
    <property type="entry name" value="Aldolase class I"/>
    <property type="match status" value="1"/>
</dbReference>
<reference evidence="21" key="2">
    <citation type="journal article" date="2007" name="PLoS Biol.">
        <title>Survey sequencing and comparative analysis of the elephant shark (Callorhinchus milii) genome.</title>
        <authorList>
            <person name="Venkatesh B."/>
            <person name="Kirkness E.F."/>
            <person name="Loh Y.H."/>
            <person name="Halpern A.L."/>
            <person name="Lee A.P."/>
            <person name="Johnson J."/>
            <person name="Dandona N."/>
            <person name="Viswanathan L.D."/>
            <person name="Tay A."/>
            <person name="Venter J.C."/>
            <person name="Strausberg R.L."/>
            <person name="Brenner S."/>
        </authorList>
    </citation>
    <scope>NUCLEOTIDE SEQUENCE [LARGE SCALE GENOMIC DNA]</scope>
</reference>
<sequence length="537" mass="58819">RAQAAGPRPRPPAPRRPGVRVLFGDLYHYTMAHSLWRCGRHRTGAVFELFFRDNPFGGGFTIFAGLQNCLSFIHSFSLSSTDGEPAEPGAVGVTERERVDASCGVLDDPHLVEGRVGKADEQGRVALMEVSGPLAVVQLLETPLLNLVNYASLVATNAARFRLLVGPRIKLFELGLRRAQGPDGGLSGSKYSYIGGFDYTSNLLAGKLYGIPVRGSMAHSYITSFTSISELTFQTLKPVGDGAAVDFVGLSERWLGRVCRLLEESEEFPDAGERAAFISFALCYPSNFVALVDTYSVRRSGLPNFCAVALTLDELGYRAIGVRLDSGDLRQQSLHCRSVFRACSQTFEVPWFANLSIMASNNISEENLKELQCQEHEIDYIGVGTNLVTCPLQPSLGCVYKLTEVNGKARIKLSEDQSKTTLPGRKNSYRLYSPDGHPLLDLLTLHSEEAPRAGEEVQCCALGRKMERLQVTAANVEPLLSVYFERGQLLGTPPSVSDVRSRAQTSLSNLPHAHRGLDHPVPYQVLPPPPPRRTTLL</sequence>
<dbReference type="Ensembl" id="ENSCMIT00000003882.1">
    <property type="protein sequence ID" value="ENSCMIP00000003737.1"/>
    <property type="gene ID" value="ENSCMIG00000002232.1"/>
</dbReference>
<dbReference type="PIRSF" id="PIRSF000484">
    <property type="entry name" value="NAPRT"/>
    <property type="match status" value="1"/>
</dbReference>
<dbReference type="STRING" id="7868.ENSCMIP00000003737"/>
<protein>
    <recommendedName>
        <fullName evidence="6 16">Nicotinate phosphoribosyltransferase</fullName>
        <ecNumber evidence="5 16">6.3.4.21</ecNumber>
    </recommendedName>
</protein>
<dbReference type="InParanoid" id="A0A4W3GKX0"/>
<evidence type="ECO:0000259" key="18">
    <source>
        <dbReference type="Pfam" id="PF17767"/>
    </source>
</evidence>
<evidence type="ECO:0000313" key="20">
    <source>
        <dbReference type="Ensembl" id="ENSCMIP00000003737.1"/>
    </source>
</evidence>
<evidence type="ECO:0000256" key="15">
    <source>
        <dbReference type="ARBA" id="ARBA00048668"/>
    </source>
</evidence>
<keyword evidence="13" id="KW-0464">Manganese</keyword>
<dbReference type="UniPathway" id="UPA00253">
    <property type="reaction ID" value="UER00457"/>
</dbReference>
<reference evidence="21" key="1">
    <citation type="journal article" date="2006" name="Science">
        <title>Ancient noncoding elements conserved in the human genome.</title>
        <authorList>
            <person name="Venkatesh B."/>
            <person name="Kirkness E.F."/>
            <person name="Loh Y.H."/>
            <person name="Halpern A.L."/>
            <person name="Lee A.P."/>
            <person name="Johnson J."/>
            <person name="Dandona N."/>
            <person name="Viswanathan L.D."/>
            <person name="Tay A."/>
            <person name="Venter J.C."/>
            <person name="Strausberg R.L."/>
            <person name="Brenner S."/>
        </authorList>
    </citation>
    <scope>NUCLEOTIDE SEQUENCE [LARGE SCALE GENOMIC DNA]</scope>
</reference>
<feature type="region of interest" description="Disordered" evidence="17">
    <location>
        <begin position="510"/>
        <end position="537"/>
    </location>
</feature>
<evidence type="ECO:0000256" key="16">
    <source>
        <dbReference type="RuleBase" id="RU365100"/>
    </source>
</evidence>
<evidence type="ECO:0000256" key="1">
    <source>
        <dbReference type="ARBA" id="ARBA00001936"/>
    </source>
</evidence>
<dbReference type="Pfam" id="PF17767">
    <property type="entry name" value="NAPRTase_N"/>
    <property type="match status" value="1"/>
</dbReference>
<evidence type="ECO:0000256" key="10">
    <source>
        <dbReference type="ARBA" id="ARBA00022679"/>
    </source>
</evidence>
<dbReference type="AlphaFoldDB" id="A0A4W3GKX0"/>
<evidence type="ECO:0000256" key="2">
    <source>
        <dbReference type="ARBA" id="ARBA00001946"/>
    </source>
</evidence>
<feature type="domain" description="Nicotinate phosphoribosyltransferase N-terminal" evidence="18">
    <location>
        <begin position="23"/>
        <end position="82"/>
    </location>
</feature>
<dbReference type="SUPFAM" id="SSF54675">
    <property type="entry name" value="Nicotinate/Quinolinate PRTase N-terminal domain-like"/>
    <property type="match status" value="1"/>
</dbReference>